<name>A0A132NAY4_HYDSH</name>
<organism evidence="2 3">
    <name type="scientific">Hydrogenibacillus schlegelii</name>
    <name type="common">Bacillus schlegelii</name>
    <dbReference type="NCBI Taxonomy" id="1484"/>
    <lineage>
        <taxon>Bacteria</taxon>
        <taxon>Bacillati</taxon>
        <taxon>Bacillota</taxon>
        <taxon>Bacilli</taxon>
        <taxon>Bacillales</taxon>
        <taxon>Bacillales Family X. Incertae Sedis</taxon>
        <taxon>Hydrogenibacillus</taxon>
    </lineage>
</organism>
<dbReference type="OrthoDB" id="9794863at2"/>
<dbReference type="InterPro" id="IPR029064">
    <property type="entry name" value="Ribosomal_eL30-like_sf"/>
</dbReference>
<dbReference type="Pfam" id="PF01248">
    <property type="entry name" value="Ribosomal_L7Ae"/>
    <property type="match status" value="1"/>
</dbReference>
<proteinExistence type="predicted"/>
<evidence type="ECO:0000259" key="1">
    <source>
        <dbReference type="Pfam" id="PF01248"/>
    </source>
</evidence>
<comment type="caution">
    <text evidence="2">The sequence shown here is derived from an EMBL/GenBank/DDBJ whole genome shotgun (WGS) entry which is preliminary data.</text>
</comment>
<sequence>MKADPFLTTLGLAVRARKVVSGEEAVLRAIRTGQAKLVILARDAGPNTGKAVRDKCRSYGVTLIEGPDRYALGTAIGKASRVALAVVETGFARLLLEHLARAREAEREAP</sequence>
<accession>A0A132NAY4</accession>
<reference evidence="2 3" key="1">
    <citation type="submission" date="2015-09" db="EMBL/GenBank/DDBJ databases">
        <title>Draft genome sequence of Hydrogenibacillus schlegelii DSM 2000.</title>
        <authorList>
            <person name="Hemp J."/>
        </authorList>
    </citation>
    <scope>NUCLEOTIDE SEQUENCE [LARGE SCALE GENOMIC DNA]</scope>
    <source>
        <strain evidence="2 3">MA 48</strain>
    </source>
</reference>
<dbReference type="InterPro" id="IPR004038">
    <property type="entry name" value="Ribosomal_eL8/eL30/eS12/Gad45"/>
</dbReference>
<dbReference type="SUPFAM" id="SSF55315">
    <property type="entry name" value="L30e-like"/>
    <property type="match status" value="1"/>
</dbReference>
<gene>
    <name evidence="2" type="ORF">SA87_00250</name>
</gene>
<evidence type="ECO:0000313" key="2">
    <source>
        <dbReference type="EMBL" id="OAR03667.1"/>
    </source>
</evidence>
<feature type="domain" description="Ribosomal protein eL8/eL30/eS12/Gadd45" evidence="1">
    <location>
        <begin position="9"/>
        <end position="93"/>
    </location>
</feature>
<dbReference type="EMBL" id="JXBB01000045">
    <property type="protein sequence ID" value="OAR03667.1"/>
    <property type="molecule type" value="Genomic_DNA"/>
</dbReference>
<dbReference type="Gene3D" id="3.30.1330.30">
    <property type="match status" value="1"/>
</dbReference>
<protein>
    <recommendedName>
        <fullName evidence="1">Ribosomal protein eL8/eL30/eS12/Gadd45 domain-containing protein</fullName>
    </recommendedName>
</protein>
<evidence type="ECO:0000313" key="3">
    <source>
        <dbReference type="Proteomes" id="UP000243024"/>
    </source>
</evidence>
<dbReference type="Proteomes" id="UP000243024">
    <property type="component" value="Unassembled WGS sequence"/>
</dbReference>
<dbReference type="RefSeq" id="WP_066202401.1">
    <property type="nucleotide sequence ID" value="NZ_CBCSAS010000005.1"/>
</dbReference>
<keyword evidence="3" id="KW-1185">Reference proteome</keyword>
<dbReference type="STRING" id="1484.SA87_00250"/>
<dbReference type="AlphaFoldDB" id="A0A132NAY4"/>